<feature type="transmembrane region" description="Helical" evidence="6">
    <location>
        <begin position="15"/>
        <end position="48"/>
    </location>
</feature>
<dbReference type="InterPro" id="IPR050911">
    <property type="entry name" value="DRAM/TMEM150_Autophagy_Mod"/>
</dbReference>
<feature type="domain" description="CWH43-like N-terminal" evidence="7">
    <location>
        <begin position="23"/>
        <end position="280"/>
    </location>
</feature>
<dbReference type="InterPro" id="IPR019402">
    <property type="entry name" value="CWH43_N"/>
</dbReference>
<evidence type="ECO:0000259" key="7">
    <source>
        <dbReference type="Pfam" id="PF10277"/>
    </source>
</evidence>
<dbReference type="PANTHER" id="PTHR21324">
    <property type="entry name" value="FASTING-INDUCIBLE INTEGRAL MEMBRANE PROTEIN TM6P1-RELATED"/>
    <property type="match status" value="1"/>
</dbReference>
<comment type="caution">
    <text evidence="8">The sequence shown here is derived from an EMBL/GenBank/DDBJ whole genome shotgun (WGS) entry which is preliminary data.</text>
</comment>
<evidence type="ECO:0000256" key="4">
    <source>
        <dbReference type="ARBA" id="ARBA00022989"/>
    </source>
</evidence>
<evidence type="ECO:0000313" key="8">
    <source>
        <dbReference type="EMBL" id="KAH9424983.1"/>
    </source>
</evidence>
<feature type="transmembrane region" description="Helical" evidence="6">
    <location>
        <begin position="137"/>
        <end position="159"/>
    </location>
</feature>
<organism evidence="8 9">
    <name type="scientific">Dermatophagoides pteronyssinus</name>
    <name type="common">European house dust mite</name>
    <dbReference type="NCBI Taxonomy" id="6956"/>
    <lineage>
        <taxon>Eukaryota</taxon>
        <taxon>Metazoa</taxon>
        <taxon>Ecdysozoa</taxon>
        <taxon>Arthropoda</taxon>
        <taxon>Chelicerata</taxon>
        <taxon>Arachnida</taxon>
        <taxon>Acari</taxon>
        <taxon>Acariformes</taxon>
        <taxon>Sarcoptiformes</taxon>
        <taxon>Astigmata</taxon>
        <taxon>Psoroptidia</taxon>
        <taxon>Analgoidea</taxon>
        <taxon>Pyroglyphidae</taxon>
        <taxon>Dermatophagoidinae</taxon>
        <taxon>Dermatophagoides</taxon>
    </lineage>
</organism>
<dbReference type="Pfam" id="PF10277">
    <property type="entry name" value="Frag1"/>
    <property type="match status" value="1"/>
</dbReference>
<evidence type="ECO:0000256" key="3">
    <source>
        <dbReference type="ARBA" id="ARBA00022692"/>
    </source>
</evidence>
<keyword evidence="5 6" id="KW-0472">Membrane</keyword>
<keyword evidence="3 6" id="KW-0812">Transmembrane</keyword>
<reference evidence="8 9" key="1">
    <citation type="journal article" date="2018" name="J. Allergy Clin. Immunol.">
        <title>High-quality assembly of Dermatophagoides pteronyssinus genome and transcriptome reveals a wide range of novel allergens.</title>
        <authorList>
            <person name="Liu X.Y."/>
            <person name="Yang K.Y."/>
            <person name="Wang M.Q."/>
            <person name="Kwok J.S."/>
            <person name="Zeng X."/>
            <person name="Yang Z."/>
            <person name="Xiao X.J."/>
            <person name="Lau C.P."/>
            <person name="Li Y."/>
            <person name="Huang Z.M."/>
            <person name="Ba J.G."/>
            <person name="Yim A.K."/>
            <person name="Ouyang C.Y."/>
            <person name="Ngai S.M."/>
            <person name="Chan T.F."/>
            <person name="Leung E.L."/>
            <person name="Liu L."/>
            <person name="Liu Z.G."/>
            <person name="Tsui S.K."/>
        </authorList>
    </citation>
    <scope>NUCLEOTIDE SEQUENCE [LARGE SCALE GENOMIC DNA]</scope>
    <source>
        <strain evidence="8">Derp</strain>
    </source>
</reference>
<dbReference type="PANTHER" id="PTHR21324:SF2">
    <property type="entry name" value="EG:22E5.9 PROTEIN"/>
    <property type="match status" value="1"/>
</dbReference>
<evidence type="ECO:0000256" key="5">
    <source>
        <dbReference type="ARBA" id="ARBA00023136"/>
    </source>
</evidence>
<proteinExistence type="inferred from homology"/>
<feature type="transmembrane region" description="Helical" evidence="6">
    <location>
        <begin position="171"/>
        <end position="193"/>
    </location>
</feature>
<name>A0ABQ8JRF9_DERPT</name>
<dbReference type="EMBL" id="NJHN03000024">
    <property type="protein sequence ID" value="KAH9424983.1"/>
    <property type="molecule type" value="Genomic_DNA"/>
</dbReference>
<evidence type="ECO:0000313" key="9">
    <source>
        <dbReference type="Proteomes" id="UP000887458"/>
    </source>
</evidence>
<keyword evidence="4 6" id="KW-1133">Transmembrane helix</keyword>
<protein>
    <submittedName>
        <fullName evidence="8">Photoreceptor cell maintenance</fullName>
    </submittedName>
</protein>
<sequence>MNHQQSSKLRLDQKFLLILIQNAWILPTIISALCIAGCLVPYILSVHYERVYPILPYISDAGARLPAAAYFSQILDFAGVIAITIFWLRFLQINYYLTVSIVEQNQQNFELDNMEKQSKTITNNNNNNEKLIKRLHLCNLIILIVGIIGSFSLISIGNFRESENLAFHNTSVMILAGSFSILMIGNIIVAYYLNRKFQIESLPITWIILEILTHIAIFNLIISVLILLKINPNVLLDSDKRANWQPNMDGYPLHLSSTISEYLFFIIHSIVFLIFAKRFYQFKHWDKILFKIMLN</sequence>
<reference evidence="8 9" key="2">
    <citation type="journal article" date="2022" name="Mol. Biol. Evol.">
        <title>Comparative Genomics Reveals Insights into the Divergent Evolution of Astigmatic Mites and Household Pest Adaptations.</title>
        <authorList>
            <person name="Xiong Q."/>
            <person name="Wan A.T."/>
            <person name="Liu X."/>
            <person name="Fung C.S."/>
            <person name="Xiao X."/>
            <person name="Malainual N."/>
            <person name="Hou J."/>
            <person name="Wang L."/>
            <person name="Wang M."/>
            <person name="Yang K.Y."/>
            <person name="Cui Y."/>
            <person name="Leung E.L."/>
            <person name="Nong W."/>
            <person name="Shin S.K."/>
            <person name="Au S.W."/>
            <person name="Jeong K.Y."/>
            <person name="Chew F.T."/>
            <person name="Hui J.H."/>
            <person name="Leung T.F."/>
            <person name="Tungtrongchitr A."/>
            <person name="Zhong N."/>
            <person name="Liu Z."/>
            <person name="Tsui S.K."/>
        </authorList>
    </citation>
    <scope>NUCLEOTIDE SEQUENCE [LARGE SCALE GENOMIC DNA]</scope>
    <source>
        <strain evidence="8">Derp</strain>
    </source>
</reference>
<dbReference type="Proteomes" id="UP000887458">
    <property type="component" value="Unassembled WGS sequence"/>
</dbReference>
<comment type="subcellular location">
    <subcellularLocation>
        <location evidence="1">Endomembrane system</location>
        <topology evidence="1">Multi-pass membrane protein</topology>
    </subcellularLocation>
</comment>
<feature type="transmembrane region" description="Helical" evidence="6">
    <location>
        <begin position="205"/>
        <end position="228"/>
    </location>
</feature>
<evidence type="ECO:0000256" key="1">
    <source>
        <dbReference type="ARBA" id="ARBA00004127"/>
    </source>
</evidence>
<feature type="transmembrane region" description="Helical" evidence="6">
    <location>
        <begin position="262"/>
        <end position="280"/>
    </location>
</feature>
<keyword evidence="9" id="KW-1185">Reference proteome</keyword>
<gene>
    <name evidence="8" type="primary">DRAM2_6</name>
    <name evidence="8" type="ORF">DERP_009207</name>
</gene>
<evidence type="ECO:0000256" key="6">
    <source>
        <dbReference type="SAM" id="Phobius"/>
    </source>
</evidence>
<accession>A0ABQ8JRF9</accession>
<feature type="transmembrane region" description="Helical" evidence="6">
    <location>
        <begin position="68"/>
        <end position="88"/>
    </location>
</feature>
<comment type="similarity">
    <text evidence="2">Belongs to the DRAM/TMEM150 family.</text>
</comment>
<evidence type="ECO:0000256" key="2">
    <source>
        <dbReference type="ARBA" id="ARBA00006565"/>
    </source>
</evidence>